<name>A0A4S4D6X0_CAMSN</name>
<feature type="region of interest" description="Disordered" evidence="1">
    <location>
        <begin position="181"/>
        <end position="254"/>
    </location>
</feature>
<dbReference type="InterPro" id="IPR044792">
    <property type="entry name" value="TAR1"/>
</dbReference>
<proteinExistence type="predicted"/>
<feature type="region of interest" description="Disordered" evidence="1">
    <location>
        <begin position="125"/>
        <end position="148"/>
    </location>
</feature>
<comment type="caution">
    <text evidence="2">The sequence shown here is derived from an EMBL/GenBank/DDBJ whole genome shotgun (WGS) entry which is preliminary data.</text>
</comment>
<dbReference type="EMBL" id="SDRB02012461">
    <property type="protein sequence ID" value="THF97693.1"/>
    <property type="molecule type" value="Genomic_DNA"/>
</dbReference>
<feature type="region of interest" description="Disordered" evidence="1">
    <location>
        <begin position="282"/>
        <end position="301"/>
    </location>
</feature>
<dbReference type="PANTHER" id="PTHR47188">
    <property type="entry name" value="PROTEIN TAR1"/>
    <property type="match status" value="1"/>
</dbReference>
<dbReference type="Proteomes" id="UP000306102">
    <property type="component" value="Unassembled WGS sequence"/>
</dbReference>
<organism evidence="2 3">
    <name type="scientific">Camellia sinensis var. sinensis</name>
    <name type="common">China tea</name>
    <dbReference type="NCBI Taxonomy" id="542762"/>
    <lineage>
        <taxon>Eukaryota</taxon>
        <taxon>Viridiplantae</taxon>
        <taxon>Streptophyta</taxon>
        <taxon>Embryophyta</taxon>
        <taxon>Tracheophyta</taxon>
        <taxon>Spermatophyta</taxon>
        <taxon>Magnoliopsida</taxon>
        <taxon>eudicotyledons</taxon>
        <taxon>Gunneridae</taxon>
        <taxon>Pentapetalae</taxon>
        <taxon>asterids</taxon>
        <taxon>Ericales</taxon>
        <taxon>Theaceae</taxon>
        <taxon>Camellia</taxon>
    </lineage>
</organism>
<sequence length="335" mass="35346">MPFTWNLSPLRPSKFSFEYLLLPPRSAPTAARARARAQGFAATAVPSYSYGLGACPDGRVSALLGTVTRLPVHPALPVLLTKNGPLGALDSVARLNGAATPFYLFKASTRVSFGFAPLRHSSPSFGSRQACSHSNPSQKIKVGRRCNPRGDPVSQLPCTLRVYSPVDSLTCQTPWSVFHDGPNGELAGRHRERADAEARPRAGAASHDRGEGVSAGFSTARALTSAPIRTGPRPESIGGPAGRRSTFDRGASLAPIHFPPDNFKHSMTLISKSGHDGALTLSGTPFQGTGTQSTAEDASPDYNSNDGVARFSSWALPGSLAVTRGILVSFFSSAY</sequence>
<evidence type="ECO:0000256" key="1">
    <source>
        <dbReference type="SAM" id="MobiDB-lite"/>
    </source>
</evidence>
<protein>
    <submittedName>
        <fullName evidence="2">Uncharacterized protein</fullName>
    </submittedName>
</protein>
<evidence type="ECO:0000313" key="2">
    <source>
        <dbReference type="EMBL" id="THF97693.1"/>
    </source>
</evidence>
<keyword evidence="3" id="KW-1185">Reference proteome</keyword>
<gene>
    <name evidence="2" type="ORF">TEA_006786</name>
</gene>
<reference evidence="2 3" key="1">
    <citation type="journal article" date="2018" name="Proc. Natl. Acad. Sci. U.S.A.">
        <title>Draft genome sequence of Camellia sinensis var. sinensis provides insights into the evolution of the tea genome and tea quality.</title>
        <authorList>
            <person name="Wei C."/>
            <person name="Yang H."/>
            <person name="Wang S."/>
            <person name="Zhao J."/>
            <person name="Liu C."/>
            <person name="Gao L."/>
            <person name="Xia E."/>
            <person name="Lu Y."/>
            <person name="Tai Y."/>
            <person name="She G."/>
            <person name="Sun J."/>
            <person name="Cao H."/>
            <person name="Tong W."/>
            <person name="Gao Q."/>
            <person name="Li Y."/>
            <person name="Deng W."/>
            <person name="Jiang X."/>
            <person name="Wang W."/>
            <person name="Chen Q."/>
            <person name="Zhang S."/>
            <person name="Li H."/>
            <person name="Wu J."/>
            <person name="Wang P."/>
            <person name="Li P."/>
            <person name="Shi C."/>
            <person name="Zheng F."/>
            <person name="Jian J."/>
            <person name="Huang B."/>
            <person name="Shan D."/>
            <person name="Shi M."/>
            <person name="Fang C."/>
            <person name="Yue Y."/>
            <person name="Li F."/>
            <person name="Li D."/>
            <person name="Wei S."/>
            <person name="Han B."/>
            <person name="Jiang C."/>
            <person name="Yin Y."/>
            <person name="Xia T."/>
            <person name="Zhang Z."/>
            <person name="Bennetzen J.L."/>
            <person name="Zhao S."/>
            <person name="Wan X."/>
        </authorList>
    </citation>
    <scope>NUCLEOTIDE SEQUENCE [LARGE SCALE GENOMIC DNA]</scope>
    <source>
        <strain evidence="3">cv. Shuchazao</strain>
        <tissue evidence="2">Leaf</tissue>
    </source>
</reference>
<feature type="compositionally biased region" description="Polar residues" evidence="1">
    <location>
        <begin position="125"/>
        <end position="138"/>
    </location>
</feature>
<dbReference type="GO" id="GO:0043457">
    <property type="term" value="P:regulation of cellular respiration"/>
    <property type="evidence" value="ECO:0007669"/>
    <property type="project" value="InterPro"/>
</dbReference>
<dbReference type="AlphaFoldDB" id="A0A4S4D6X0"/>
<feature type="compositionally biased region" description="Basic and acidic residues" evidence="1">
    <location>
        <begin position="187"/>
        <end position="211"/>
    </location>
</feature>
<dbReference type="PANTHER" id="PTHR47188:SF1">
    <property type="entry name" value="PROTEIN TAR1"/>
    <property type="match status" value="1"/>
</dbReference>
<accession>A0A4S4D6X0</accession>
<evidence type="ECO:0000313" key="3">
    <source>
        <dbReference type="Proteomes" id="UP000306102"/>
    </source>
</evidence>